<protein>
    <submittedName>
        <fullName evidence="1">LamB/YcsF family protein</fullName>
    </submittedName>
</protein>
<dbReference type="Pfam" id="PF03746">
    <property type="entry name" value="LamB_YcsF"/>
    <property type="match status" value="1"/>
</dbReference>
<dbReference type="GO" id="GO:0005975">
    <property type="term" value="P:carbohydrate metabolic process"/>
    <property type="evidence" value="ECO:0007669"/>
    <property type="project" value="InterPro"/>
</dbReference>
<sequence length="267" mass="27657">MRVRPWCSVLTGRFSATGGCTRRTYPPYREPVPGHLDHRLDLNADLGEEVTDDEALLAVVTSANVACGYHAGTPAIMRAVCERAAELGVSVGAQVSYADRAGFGRVARDVAHDVLREQVADQVGTLSSIAAAAGTAVRYLKPHGALYHRVLDDEEQAAAVLAGSGDLPVLGMPGRLLAGAAAAGRGVFHEGFPDRGYTASGRLVPRGEDGALLTGTEDIAAQALRLAAGTDPGLDSLCLHGDTPGAVAHAHAVRRALEDAGWVLAGL</sequence>
<dbReference type="InterPro" id="IPR011330">
    <property type="entry name" value="Glyco_hydro/deAcase_b/a-brl"/>
</dbReference>
<gene>
    <name evidence="1" type="ORF">G5V58_07640</name>
</gene>
<evidence type="ECO:0000313" key="2">
    <source>
        <dbReference type="Proteomes" id="UP000502996"/>
    </source>
</evidence>
<accession>A0A6G6WBS8</accession>
<dbReference type="PANTHER" id="PTHR30292">
    <property type="entry name" value="UNCHARACTERIZED PROTEIN YBGL-RELATED"/>
    <property type="match status" value="1"/>
</dbReference>
<dbReference type="EMBL" id="CP049257">
    <property type="protein sequence ID" value="QIG42669.1"/>
    <property type="molecule type" value="Genomic_DNA"/>
</dbReference>
<dbReference type="SUPFAM" id="SSF88713">
    <property type="entry name" value="Glycoside hydrolase/deacetylase"/>
    <property type="match status" value="1"/>
</dbReference>
<dbReference type="KEGG" id="nano:G5V58_07640"/>
<name>A0A6G6WBS8_9ACTN</name>
<dbReference type="InterPro" id="IPR005501">
    <property type="entry name" value="LamB/YcsF/PxpA-like"/>
</dbReference>
<proteinExistence type="predicted"/>
<dbReference type="Gene3D" id="3.20.20.370">
    <property type="entry name" value="Glycoside hydrolase/deacetylase"/>
    <property type="match status" value="1"/>
</dbReference>
<reference evidence="1 2" key="1">
    <citation type="submission" date="2020-02" db="EMBL/GenBank/DDBJ databases">
        <title>Full genome sequence of Nocardioides sp. R-3366.</title>
        <authorList>
            <person name="Im W.-T."/>
        </authorList>
    </citation>
    <scope>NUCLEOTIDE SEQUENCE [LARGE SCALE GENOMIC DNA]</scope>
    <source>
        <strain evidence="1 2">R-3366</strain>
    </source>
</reference>
<evidence type="ECO:0000313" key="1">
    <source>
        <dbReference type="EMBL" id="QIG42669.1"/>
    </source>
</evidence>
<dbReference type="CDD" id="cd10787">
    <property type="entry name" value="LamB_YcsF_like"/>
    <property type="match status" value="1"/>
</dbReference>
<keyword evidence="2" id="KW-1185">Reference proteome</keyword>
<dbReference type="AlphaFoldDB" id="A0A6G6WBS8"/>
<dbReference type="Proteomes" id="UP000502996">
    <property type="component" value="Chromosome"/>
</dbReference>
<dbReference type="PANTHER" id="PTHR30292:SF0">
    <property type="entry name" value="5-OXOPROLINASE SUBUNIT A"/>
    <property type="match status" value="1"/>
</dbReference>
<organism evidence="1 2">
    <name type="scientific">Nocardioides anomalus</name>
    <dbReference type="NCBI Taxonomy" id="2712223"/>
    <lineage>
        <taxon>Bacteria</taxon>
        <taxon>Bacillati</taxon>
        <taxon>Actinomycetota</taxon>
        <taxon>Actinomycetes</taxon>
        <taxon>Propionibacteriales</taxon>
        <taxon>Nocardioidaceae</taxon>
        <taxon>Nocardioides</taxon>
    </lineage>
</organism>